<reference evidence="2" key="1">
    <citation type="submission" date="2020-08" db="EMBL/GenBank/DDBJ databases">
        <title>Multicomponent nature underlies the extraordinary mechanical properties of spider dragline silk.</title>
        <authorList>
            <person name="Kono N."/>
            <person name="Nakamura H."/>
            <person name="Mori M."/>
            <person name="Yoshida Y."/>
            <person name="Ohtoshi R."/>
            <person name="Malay A.D."/>
            <person name="Moran D.A.P."/>
            <person name="Tomita M."/>
            <person name="Numata K."/>
            <person name="Arakawa K."/>
        </authorList>
    </citation>
    <scope>NUCLEOTIDE SEQUENCE</scope>
</reference>
<protein>
    <submittedName>
        <fullName evidence="2">HTH_Tnp_Tc3_2 domain-containing protein</fullName>
    </submittedName>
</protein>
<gene>
    <name evidence="2" type="primary">X975_07143</name>
    <name evidence="2" type="ORF">TNCV_1998181</name>
</gene>
<name>A0A8X6RT85_TRICX</name>
<dbReference type="GO" id="GO:0003677">
    <property type="term" value="F:DNA binding"/>
    <property type="evidence" value="ECO:0007669"/>
    <property type="project" value="InterPro"/>
</dbReference>
<proteinExistence type="predicted"/>
<feature type="domain" description="Transposase Tc1-like" evidence="1">
    <location>
        <begin position="44"/>
        <end position="99"/>
    </location>
</feature>
<comment type="caution">
    <text evidence="2">The sequence shown here is derived from an EMBL/GenBank/DDBJ whole genome shotgun (WGS) entry which is preliminary data.</text>
</comment>
<dbReference type="EMBL" id="BMAU01021195">
    <property type="protein sequence ID" value="GFX97086.1"/>
    <property type="molecule type" value="Genomic_DNA"/>
</dbReference>
<keyword evidence="3" id="KW-1185">Reference proteome</keyword>
<organism evidence="2 3">
    <name type="scientific">Trichonephila clavipes</name>
    <name type="common">Golden silk orbweaver</name>
    <name type="synonym">Nephila clavipes</name>
    <dbReference type="NCBI Taxonomy" id="2585209"/>
    <lineage>
        <taxon>Eukaryota</taxon>
        <taxon>Metazoa</taxon>
        <taxon>Ecdysozoa</taxon>
        <taxon>Arthropoda</taxon>
        <taxon>Chelicerata</taxon>
        <taxon>Arachnida</taxon>
        <taxon>Araneae</taxon>
        <taxon>Araneomorphae</taxon>
        <taxon>Entelegynae</taxon>
        <taxon>Araneoidea</taxon>
        <taxon>Nephilidae</taxon>
        <taxon>Trichonephila</taxon>
    </lineage>
</organism>
<evidence type="ECO:0000313" key="3">
    <source>
        <dbReference type="Proteomes" id="UP000887159"/>
    </source>
</evidence>
<accession>A0A8X6RT85</accession>
<dbReference type="GO" id="GO:0006313">
    <property type="term" value="P:DNA transposition"/>
    <property type="evidence" value="ECO:0007669"/>
    <property type="project" value="InterPro"/>
</dbReference>
<sequence length="103" mass="11846">MDQSFTAIRRCWQDWVDNGRFQRHEGSGRSRAIADREDRLTVRSAVTAPDSSLSTVRRATRTRVSTMTIHRRLIERNLSSYRSLHQPLLSPAHCRARLQSGLA</sequence>
<evidence type="ECO:0000259" key="1">
    <source>
        <dbReference type="Pfam" id="PF01498"/>
    </source>
</evidence>
<dbReference type="Proteomes" id="UP000887159">
    <property type="component" value="Unassembled WGS sequence"/>
</dbReference>
<dbReference type="InterPro" id="IPR002492">
    <property type="entry name" value="Transposase_Tc1-like"/>
</dbReference>
<dbReference type="AlphaFoldDB" id="A0A8X6RT85"/>
<dbReference type="Pfam" id="PF01498">
    <property type="entry name" value="HTH_Tnp_Tc3_2"/>
    <property type="match status" value="1"/>
</dbReference>
<dbReference type="GO" id="GO:0015074">
    <property type="term" value="P:DNA integration"/>
    <property type="evidence" value="ECO:0007669"/>
    <property type="project" value="InterPro"/>
</dbReference>
<evidence type="ECO:0000313" key="2">
    <source>
        <dbReference type="EMBL" id="GFX97086.1"/>
    </source>
</evidence>